<dbReference type="RefSeq" id="WP_025412711.1">
    <property type="nucleotide sequence ID" value="NZ_CP007128.1"/>
</dbReference>
<dbReference type="KEGG" id="gba:J421_3723"/>
<dbReference type="Pfam" id="PF13487">
    <property type="entry name" value="HD_5"/>
    <property type="match status" value="1"/>
</dbReference>
<dbReference type="Proteomes" id="UP000019151">
    <property type="component" value="Chromosome"/>
</dbReference>
<dbReference type="InterPro" id="IPR011990">
    <property type="entry name" value="TPR-like_helical_dom_sf"/>
</dbReference>
<evidence type="ECO:0000259" key="1">
    <source>
        <dbReference type="PROSITE" id="PS50887"/>
    </source>
</evidence>
<dbReference type="InterPro" id="IPR043128">
    <property type="entry name" value="Rev_trsase/Diguanyl_cyclase"/>
</dbReference>
<dbReference type="SMART" id="SM00267">
    <property type="entry name" value="GGDEF"/>
    <property type="match status" value="1"/>
</dbReference>
<dbReference type="EMBL" id="CP007128">
    <property type="protein sequence ID" value="AHG91260.1"/>
    <property type="molecule type" value="Genomic_DNA"/>
</dbReference>
<dbReference type="eggNOG" id="COG2206">
    <property type="taxonomic scope" value="Bacteria"/>
</dbReference>
<dbReference type="Gene3D" id="1.25.40.10">
    <property type="entry name" value="Tetratricopeptide repeat domain"/>
    <property type="match status" value="2"/>
</dbReference>
<evidence type="ECO:0000313" key="5">
    <source>
        <dbReference type="Proteomes" id="UP000019151"/>
    </source>
</evidence>
<dbReference type="AlphaFoldDB" id="W0RLS2"/>
<dbReference type="PROSITE" id="PS51831">
    <property type="entry name" value="HD"/>
    <property type="match status" value="1"/>
</dbReference>
<keyword evidence="5" id="KW-1185">Reference proteome</keyword>
<dbReference type="SUPFAM" id="SSF48452">
    <property type="entry name" value="TPR-like"/>
    <property type="match status" value="2"/>
</dbReference>
<dbReference type="NCBIfam" id="TIGR00277">
    <property type="entry name" value="HDIG"/>
    <property type="match status" value="1"/>
</dbReference>
<evidence type="ECO:0000259" key="3">
    <source>
        <dbReference type="PROSITE" id="PS51832"/>
    </source>
</evidence>
<dbReference type="InterPro" id="IPR019734">
    <property type="entry name" value="TPR_rpt"/>
</dbReference>
<dbReference type="CDD" id="cd00077">
    <property type="entry name" value="HDc"/>
    <property type="match status" value="1"/>
</dbReference>
<feature type="domain" description="HD-GYP" evidence="3">
    <location>
        <begin position="354"/>
        <end position="549"/>
    </location>
</feature>
<dbReference type="SMART" id="SM00471">
    <property type="entry name" value="HDc"/>
    <property type="match status" value="1"/>
</dbReference>
<dbReference type="SMART" id="SM00028">
    <property type="entry name" value="TPR"/>
    <property type="match status" value="7"/>
</dbReference>
<dbReference type="InterPro" id="IPR029787">
    <property type="entry name" value="Nucleotide_cyclase"/>
</dbReference>
<dbReference type="SUPFAM" id="SSF55073">
    <property type="entry name" value="Nucleotide cyclase"/>
    <property type="match status" value="1"/>
</dbReference>
<accession>W0RLS2</accession>
<gene>
    <name evidence="4" type="ORF">J421_3723</name>
</gene>
<reference evidence="4 5" key="1">
    <citation type="journal article" date="2014" name="Genome Announc.">
        <title>Genome Sequence and Methylome of Soil Bacterium Gemmatirosa kalamazoonensis KBS708T, a Member of the Rarely Cultivated Gemmatimonadetes Phylum.</title>
        <authorList>
            <person name="Debruyn J.M."/>
            <person name="Radosevich M."/>
            <person name="Wommack K.E."/>
            <person name="Polson S.W."/>
            <person name="Hauser L.J."/>
            <person name="Fawaz M.N."/>
            <person name="Korlach J."/>
            <person name="Tsai Y.C."/>
        </authorList>
    </citation>
    <scope>NUCLEOTIDE SEQUENCE [LARGE SCALE GENOMIC DNA]</scope>
    <source>
        <strain evidence="4 5">KBS708</strain>
    </source>
</reference>
<dbReference type="PANTHER" id="PTHR45228">
    <property type="entry name" value="CYCLIC DI-GMP PHOSPHODIESTERASE TM_0186-RELATED"/>
    <property type="match status" value="1"/>
</dbReference>
<dbReference type="PROSITE" id="PS50887">
    <property type="entry name" value="GGDEF"/>
    <property type="match status" value="1"/>
</dbReference>
<evidence type="ECO:0000313" key="4">
    <source>
        <dbReference type="EMBL" id="AHG91260.1"/>
    </source>
</evidence>
<dbReference type="InterPro" id="IPR052020">
    <property type="entry name" value="Cyclic_di-GMP/3'3'-cGAMP_PDE"/>
</dbReference>
<sequence>MTRPLSSDPVFGKPLAAAPVRRTPEELLDAARSAVMAGRLAEARAMSGEVLRGLPRTGDAPTIAAEALRVSARSFHIEGNAEAALDCLEAALAVCTASGDDGGAGQALNNAGIVHLQLGQLDDAERLFGDAMARARVANSGRVRAFATMHLGIVSTVRGDLQLALSHYQSALAEYRAAGLVRDVAATLNNMGMLHVDLGQWAEAERVYAEASSIITGIGDLDALALMHVNLAEMWVARGDTQNARKAVESAMDVCGRTTHSAGIGDAHKMFGVVAREQGAYAEAEQHLDRARENAESRGDLLLKAETAREQAELFRRQGRNADTLKALNSAHKLFEALRARRDLADIGRRVGRIEDEFVEVARRWGESIEAKDRYTQGHCKRVADLSCMIAEEAGLDEQSLFWFRIGALLHDVGKLVIPEEVLNKPGKLSDEEWALMRSHTVAGVDMLSGIEFPWDVRPIVLSHHERWDGKGYPNGLQGEDIPFVARILCVADVYDALTSVRSYKRALSHDEAMAILRKDIGTAFDPAVFEKFEKVAPAWAPRTAEMQRLAAAELMAGPDALPLPPGHDPLTRLPLAPLVHAECGRLLSSRGAAIRTVAVLVVTIDAADALARRQSAGAAPTTLDELRRRVADALCRNTRGGDFVGRLADDEFAVLLPDTQPSEARGAADRLRDAATGVLAAPRPTTRSTHVRIGVAVAPGQGRTADTLFAAARESAAQAAATSGMYAAIDSAA</sequence>
<dbReference type="HOGENOM" id="CLU_377563_0_0_0"/>
<dbReference type="GO" id="GO:0016787">
    <property type="term" value="F:hydrolase activity"/>
    <property type="evidence" value="ECO:0007669"/>
    <property type="project" value="UniProtKB-KW"/>
</dbReference>
<dbReference type="Gene3D" id="3.30.70.270">
    <property type="match status" value="1"/>
</dbReference>
<dbReference type="InterPro" id="IPR006674">
    <property type="entry name" value="HD_domain"/>
</dbReference>
<organism evidence="4 5">
    <name type="scientific">Gemmatirosa kalamazoonensis</name>
    <dbReference type="NCBI Taxonomy" id="861299"/>
    <lineage>
        <taxon>Bacteria</taxon>
        <taxon>Pseudomonadati</taxon>
        <taxon>Gemmatimonadota</taxon>
        <taxon>Gemmatimonadia</taxon>
        <taxon>Gemmatimonadales</taxon>
        <taxon>Gemmatimonadaceae</taxon>
        <taxon>Gemmatirosa</taxon>
    </lineage>
</organism>
<dbReference type="eggNOG" id="COG0457">
    <property type="taxonomic scope" value="Bacteria"/>
</dbReference>
<dbReference type="PANTHER" id="PTHR45228:SF8">
    <property type="entry name" value="TWO-COMPONENT RESPONSE REGULATOR-RELATED"/>
    <property type="match status" value="1"/>
</dbReference>
<dbReference type="Pfam" id="PF00990">
    <property type="entry name" value="GGDEF"/>
    <property type="match status" value="1"/>
</dbReference>
<feature type="domain" description="HD" evidence="2">
    <location>
        <begin position="376"/>
        <end position="498"/>
    </location>
</feature>
<dbReference type="Pfam" id="PF13424">
    <property type="entry name" value="TPR_12"/>
    <property type="match status" value="3"/>
</dbReference>
<dbReference type="OrthoDB" id="62858at2"/>
<feature type="domain" description="GGDEF" evidence="1">
    <location>
        <begin position="596"/>
        <end position="733"/>
    </location>
</feature>
<protein>
    <submittedName>
        <fullName evidence="4">Metal dependent phosphohydrolase</fullName>
    </submittedName>
</protein>
<proteinExistence type="predicted"/>
<dbReference type="InParanoid" id="W0RLS2"/>
<dbReference type="InterPro" id="IPR037522">
    <property type="entry name" value="HD_GYP_dom"/>
</dbReference>
<dbReference type="InterPro" id="IPR000160">
    <property type="entry name" value="GGDEF_dom"/>
</dbReference>
<dbReference type="InterPro" id="IPR003607">
    <property type="entry name" value="HD/PDEase_dom"/>
</dbReference>
<evidence type="ECO:0000259" key="2">
    <source>
        <dbReference type="PROSITE" id="PS51831"/>
    </source>
</evidence>
<dbReference type="PROSITE" id="PS51832">
    <property type="entry name" value="HD_GYP"/>
    <property type="match status" value="1"/>
</dbReference>
<dbReference type="STRING" id="861299.J421_3723"/>
<keyword evidence="4" id="KW-0378">Hydrolase</keyword>
<dbReference type="InterPro" id="IPR006675">
    <property type="entry name" value="HDIG_dom"/>
</dbReference>
<dbReference type="Gene3D" id="1.10.3210.10">
    <property type="entry name" value="Hypothetical protein af1432"/>
    <property type="match status" value="1"/>
</dbReference>
<name>W0RLS2_9BACT</name>
<dbReference type="SUPFAM" id="SSF109604">
    <property type="entry name" value="HD-domain/PDEase-like"/>
    <property type="match status" value="1"/>
</dbReference>